<keyword evidence="3 6" id="KW-0418">Kinase</keyword>
<reference evidence="6 7" key="1">
    <citation type="submission" date="2018-07" db="EMBL/GenBank/DDBJ databases">
        <title>Pedobacter sp. nov., isolated from soil.</title>
        <authorList>
            <person name="Zhou L.Y."/>
            <person name="Du Z.J."/>
        </authorList>
    </citation>
    <scope>NUCLEOTIDE SEQUENCE [LARGE SCALE GENOMIC DNA]</scope>
    <source>
        <strain evidence="6 7">JDX94</strain>
    </source>
</reference>
<organism evidence="6 7">
    <name type="scientific">Pedobacter chinensis</name>
    <dbReference type="NCBI Taxonomy" id="2282421"/>
    <lineage>
        <taxon>Bacteria</taxon>
        <taxon>Pseudomonadati</taxon>
        <taxon>Bacteroidota</taxon>
        <taxon>Sphingobacteriia</taxon>
        <taxon>Sphingobacteriales</taxon>
        <taxon>Sphingobacteriaceae</taxon>
        <taxon>Pedobacter</taxon>
    </lineage>
</organism>
<dbReference type="CDD" id="cd07798">
    <property type="entry name" value="ASKHA_NBD_FGGY_YoaC-like"/>
    <property type="match status" value="1"/>
</dbReference>
<dbReference type="InterPro" id="IPR018485">
    <property type="entry name" value="FGGY_C"/>
</dbReference>
<evidence type="ECO:0000259" key="4">
    <source>
        <dbReference type="Pfam" id="PF00370"/>
    </source>
</evidence>
<dbReference type="PANTHER" id="PTHR43095">
    <property type="entry name" value="SUGAR KINASE"/>
    <property type="match status" value="1"/>
</dbReference>
<keyword evidence="7" id="KW-1185">Reference proteome</keyword>
<evidence type="ECO:0000259" key="5">
    <source>
        <dbReference type="Pfam" id="PF02782"/>
    </source>
</evidence>
<sequence length="484" mass="54508">MAVKEEVYLVVDIGTGNVRVALAKPTGEIISIERENLIYHKDNHYPEALYFEPNVLWEQVHRLAQKILSNQERYEVVAITATSQREGIVLVDQAGKALIGLPNIDHRGREWENMIKDKSAVYDLTGRYPTSLFSALKVIGIKNKRAEIWNEYKTFMSISDWVEFMFSGILHYEHSQASETLLYDVAAKKWSLSLCSIFDLKPESLPTLMDSGTVLGKIKNDVAAFFNISDQAVVIVGGADTQLAVRSTQPAEDDVVIVSGTTTPIIKVTKEYELDDQQRTWTGRHIDEDSFMLEANAGVTGLNYQRLKEVFYPNEDYDVIEEELNALECYQCVASLGSLLADEKTPLTRGGFLFDAPVSHQLTRGSFVWATLWDIACSIKGNYDSLCEVSAHQYDYIWACGGGVQSKTLRQFIANLLGKKIIICDSYRQSSVVGGVFICNDALGKTQPQREIMETIYPEKSTHDEVNFAEWKKTRSSFRDLLSN</sequence>
<keyword evidence="2" id="KW-0808">Transferase</keyword>
<name>A0A369Q060_9SPHI</name>
<dbReference type="GO" id="GO:0005975">
    <property type="term" value="P:carbohydrate metabolic process"/>
    <property type="evidence" value="ECO:0007669"/>
    <property type="project" value="InterPro"/>
</dbReference>
<dbReference type="RefSeq" id="WP_115403113.1">
    <property type="nucleotide sequence ID" value="NZ_QPKV01000004.1"/>
</dbReference>
<dbReference type="InterPro" id="IPR018484">
    <property type="entry name" value="FGGY_N"/>
</dbReference>
<dbReference type="PIRSF" id="PIRSF000538">
    <property type="entry name" value="GlpK"/>
    <property type="match status" value="1"/>
</dbReference>
<dbReference type="Pfam" id="PF02782">
    <property type="entry name" value="FGGY_C"/>
    <property type="match status" value="1"/>
</dbReference>
<evidence type="ECO:0000256" key="3">
    <source>
        <dbReference type="ARBA" id="ARBA00022777"/>
    </source>
</evidence>
<evidence type="ECO:0000313" key="6">
    <source>
        <dbReference type="EMBL" id="RDC56386.1"/>
    </source>
</evidence>
<dbReference type="InterPro" id="IPR050406">
    <property type="entry name" value="FGGY_Carb_Kinase"/>
</dbReference>
<dbReference type="AlphaFoldDB" id="A0A369Q060"/>
<dbReference type="Gene3D" id="3.30.420.40">
    <property type="match status" value="2"/>
</dbReference>
<dbReference type="PANTHER" id="PTHR43095:SF2">
    <property type="entry name" value="GLUCONOKINASE"/>
    <property type="match status" value="1"/>
</dbReference>
<gene>
    <name evidence="6" type="ORF">DU508_12355</name>
</gene>
<proteinExistence type="inferred from homology"/>
<dbReference type="Pfam" id="PF00370">
    <property type="entry name" value="FGGY_N"/>
    <property type="match status" value="1"/>
</dbReference>
<protein>
    <submittedName>
        <fullName evidence="6">Sugar kinase</fullName>
    </submittedName>
</protein>
<accession>A0A369Q060</accession>
<feature type="domain" description="Carbohydrate kinase FGGY C-terminal" evidence="5">
    <location>
        <begin position="349"/>
        <end position="439"/>
    </location>
</feature>
<dbReference type="SUPFAM" id="SSF53067">
    <property type="entry name" value="Actin-like ATPase domain"/>
    <property type="match status" value="2"/>
</dbReference>
<comment type="caution">
    <text evidence="6">The sequence shown here is derived from an EMBL/GenBank/DDBJ whole genome shotgun (WGS) entry which is preliminary data.</text>
</comment>
<dbReference type="EMBL" id="QPKV01000004">
    <property type="protein sequence ID" value="RDC56386.1"/>
    <property type="molecule type" value="Genomic_DNA"/>
</dbReference>
<dbReference type="Proteomes" id="UP000253961">
    <property type="component" value="Unassembled WGS sequence"/>
</dbReference>
<feature type="domain" description="Carbohydrate kinase FGGY N-terminal" evidence="4">
    <location>
        <begin position="7"/>
        <end position="245"/>
    </location>
</feature>
<evidence type="ECO:0000313" key="7">
    <source>
        <dbReference type="Proteomes" id="UP000253961"/>
    </source>
</evidence>
<dbReference type="OrthoDB" id="9805576at2"/>
<evidence type="ECO:0000256" key="1">
    <source>
        <dbReference type="ARBA" id="ARBA00009156"/>
    </source>
</evidence>
<comment type="similarity">
    <text evidence="1">Belongs to the FGGY kinase family.</text>
</comment>
<dbReference type="InterPro" id="IPR000577">
    <property type="entry name" value="Carb_kinase_FGGY"/>
</dbReference>
<evidence type="ECO:0000256" key="2">
    <source>
        <dbReference type="ARBA" id="ARBA00022679"/>
    </source>
</evidence>
<dbReference type="InterPro" id="IPR043129">
    <property type="entry name" value="ATPase_NBD"/>
</dbReference>
<dbReference type="GO" id="GO:0016301">
    <property type="term" value="F:kinase activity"/>
    <property type="evidence" value="ECO:0007669"/>
    <property type="project" value="UniProtKB-KW"/>
</dbReference>